<keyword evidence="6 8" id="KW-1133">Transmembrane helix</keyword>
<keyword evidence="5 8" id="KW-0812">Transmembrane</keyword>
<dbReference type="InterPro" id="IPR006702">
    <property type="entry name" value="CASP_dom"/>
</dbReference>
<keyword evidence="4" id="KW-1003">Cell membrane</keyword>
<feature type="domain" description="Casparian strip membrane protein" evidence="9">
    <location>
        <begin position="446"/>
        <end position="540"/>
    </location>
</feature>
<keyword evidence="7 8" id="KW-0472">Membrane</keyword>
<sequence>MKEMERRLRVSELAIRLAAFGFAVTASALVGSDREVMMFFSLEKRAKFTDMKVLVFLVAANGILAGYNLLQLVRCFVGIMKGGVLFGKGFAFVVFSCDQGRIVIYSYRFSLPELMKLPLVLQSKNGVFVCGEILAYVTLSAIAAAAQSAVLGLFGQPELQWIKICNLYSRFCTQAGEGVACAFIACLAMIIISCISAFNFFRLYGSNKGCKNSYGSCKMNLMLALIIALNCNLRPSHLNTLPLQEKGNRNLPSNLAIGRRVFPVFFKKREMKGMERRLRVSELAIRLAAFGFAVTASALVGSDREVRMFFSLEKRAKFTDMKVFVFLVAANGILAGYNLLQLVRCFVGIMKGGVLFGKGFAFVVFSCDQGRIVIYSYRFSLPELMKLPPVLQSKNGVFVCETNRPSHLNPLPLREKGNRNLPFFLAIRRRVFPVFFMKREMKGIERKLRVGELAMRLATFGFAVTASALVGSDREVKMFFSLEKRAKFTNLKVLVFLVAANGISAGYNLLQLVRCFVRMMTGGVLFGKGFAFVVFSCDQGRIVIYSYRFSLPELMKLPPVLQSNNGVFVCDEIIAYVALSAMAAAAQAAFLALFGQQELHWMNICNVYSRFCRQAGEGIACAFIACLAMIIISCISAFNFFRLYGSNKGRKNSHGR</sequence>
<organism evidence="10 11">
    <name type="scientific">Dendrobium catenatum</name>
    <dbReference type="NCBI Taxonomy" id="906689"/>
    <lineage>
        <taxon>Eukaryota</taxon>
        <taxon>Viridiplantae</taxon>
        <taxon>Streptophyta</taxon>
        <taxon>Embryophyta</taxon>
        <taxon>Tracheophyta</taxon>
        <taxon>Spermatophyta</taxon>
        <taxon>Magnoliopsida</taxon>
        <taxon>Liliopsida</taxon>
        <taxon>Asparagales</taxon>
        <taxon>Orchidaceae</taxon>
        <taxon>Epidendroideae</taxon>
        <taxon>Malaxideae</taxon>
        <taxon>Dendrobiinae</taxon>
        <taxon>Dendrobium</taxon>
    </lineage>
</organism>
<feature type="transmembrane region" description="Helical" evidence="8">
    <location>
        <begin position="453"/>
        <end position="471"/>
    </location>
</feature>
<feature type="transmembrane region" description="Helical" evidence="8">
    <location>
        <begin position="85"/>
        <end position="107"/>
    </location>
</feature>
<feature type="domain" description="Casparian strip membrane protein" evidence="9">
    <location>
        <begin position="6"/>
        <end position="100"/>
    </location>
</feature>
<evidence type="ECO:0000256" key="2">
    <source>
        <dbReference type="ARBA" id="ARBA00007651"/>
    </source>
</evidence>
<feature type="transmembrane region" description="Helical" evidence="8">
    <location>
        <begin position="283"/>
        <end position="301"/>
    </location>
</feature>
<feature type="domain" description="Casparian strip membrane protein" evidence="9">
    <location>
        <begin position="127"/>
        <end position="188"/>
    </location>
</feature>
<dbReference type="PANTHER" id="PTHR33573">
    <property type="entry name" value="CASP-LIKE PROTEIN 4A4"/>
    <property type="match status" value="1"/>
</dbReference>
<feature type="transmembrane region" description="Helical" evidence="8">
    <location>
        <begin position="52"/>
        <end position="73"/>
    </location>
</feature>
<comment type="subcellular location">
    <subcellularLocation>
        <location evidence="1">Cell membrane</location>
        <topology evidence="1">Multi-pass membrane protein</topology>
    </subcellularLocation>
</comment>
<evidence type="ECO:0000256" key="7">
    <source>
        <dbReference type="ARBA" id="ARBA00023136"/>
    </source>
</evidence>
<protein>
    <submittedName>
        <fullName evidence="10">CASP-like protein</fullName>
    </submittedName>
</protein>
<feature type="transmembrane region" description="Helical" evidence="8">
    <location>
        <begin position="573"/>
        <end position="594"/>
    </location>
</feature>
<comment type="subunit">
    <text evidence="3">Homodimer and heterodimers.</text>
</comment>
<dbReference type="AlphaFoldDB" id="A0A2I0XGQ3"/>
<feature type="transmembrane region" description="Helical" evidence="8">
    <location>
        <begin position="321"/>
        <end position="340"/>
    </location>
</feature>
<dbReference type="GO" id="GO:0005886">
    <property type="term" value="C:plasma membrane"/>
    <property type="evidence" value="ECO:0007669"/>
    <property type="project" value="UniProtKB-SubCell"/>
</dbReference>
<keyword evidence="11" id="KW-1185">Reference proteome</keyword>
<feature type="transmembrane region" description="Helical" evidence="8">
    <location>
        <begin position="175"/>
        <end position="201"/>
    </location>
</feature>
<evidence type="ECO:0000256" key="6">
    <source>
        <dbReference type="ARBA" id="ARBA00022989"/>
    </source>
</evidence>
<feature type="domain" description="Casparian strip membrane protein" evidence="9">
    <location>
        <begin position="567"/>
        <end position="628"/>
    </location>
</feature>
<reference evidence="10 11" key="1">
    <citation type="journal article" date="2016" name="Sci. Rep.">
        <title>The Dendrobium catenatum Lindl. genome sequence provides insights into polysaccharide synthase, floral development and adaptive evolution.</title>
        <authorList>
            <person name="Zhang G.Q."/>
            <person name="Xu Q."/>
            <person name="Bian C."/>
            <person name="Tsai W.C."/>
            <person name="Yeh C.M."/>
            <person name="Liu K.W."/>
            <person name="Yoshida K."/>
            <person name="Zhang L.S."/>
            <person name="Chang S.B."/>
            <person name="Chen F."/>
            <person name="Shi Y."/>
            <person name="Su Y.Y."/>
            <person name="Zhang Y.Q."/>
            <person name="Chen L.J."/>
            <person name="Yin Y."/>
            <person name="Lin M."/>
            <person name="Huang H."/>
            <person name="Deng H."/>
            <person name="Wang Z.W."/>
            <person name="Zhu S.L."/>
            <person name="Zhao X."/>
            <person name="Deng C."/>
            <person name="Niu S.C."/>
            <person name="Huang J."/>
            <person name="Wang M."/>
            <person name="Liu G.H."/>
            <person name="Yang H.J."/>
            <person name="Xiao X.J."/>
            <person name="Hsiao Y.Y."/>
            <person name="Wu W.L."/>
            <person name="Chen Y.Y."/>
            <person name="Mitsuda N."/>
            <person name="Ohme-Takagi M."/>
            <person name="Luo Y.B."/>
            <person name="Van de Peer Y."/>
            <person name="Liu Z.J."/>
        </authorList>
    </citation>
    <scope>NUCLEOTIDE SEQUENCE [LARGE SCALE GENOMIC DNA]</scope>
    <source>
        <tissue evidence="10">The whole plant</tissue>
    </source>
</reference>
<dbReference type="PANTHER" id="PTHR33573:SF64">
    <property type="entry name" value="CASP-LIKE PROTEIN 2B1"/>
    <property type="match status" value="1"/>
</dbReference>
<evidence type="ECO:0000256" key="4">
    <source>
        <dbReference type="ARBA" id="ARBA00022475"/>
    </source>
</evidence>
<evidence type="ECO:0000256" key="1">
    <source>
        <dbReference type="ARBA" id="ARBA00004651"/>
    </source>
</evidence>
<feature type="transmembrane region" description="Helical" evidence="8">
    <location>
        <begin position="133"/>
        <end position="154"/>
    </location>
</feature>
<proteinExistence type="inferred from homology"/>
<feature type="domain" description="Casparian strip membrane protein" evidence="9">
    <location>
        <begin position="276"/>
        <end position="370"/>
    </location>
</feature>
<reference evidence="10 11" key="2">
    <citation type="journal article" date="2017" name="Nature">
        <title>The Apostasia genome and the evolution of orchids.</title>
        <authorList>
            <person name="Zhang G.Q."/>
            <person name="Liu K.W."/>
            <person name="Li Z."/>
            <person name="Lohaus R."/>
            <person name="Hsiao Y.Y."/>
            <person name="Niu S.C."/>
            <person name="Wang J.Y."/>
            <person name="Lin Y.C."/>
            <person name="Xu Q."/>
            <person name="Chen L.J."/>
            <person name="Yoshida K."/>
            <person name="Fujiwara S."/>
            <person name="Wang Z.W."/>
            <person name="Zhang Y.Q."/>
            <person name="Mitsuda N."/>
            <person name="Wang M."/>
            <person name="Liu G.H."/>
            <person name="Pecoraro L."/>
            <person name="Huang H.X."/>
            <person name="Xiao X.J."/>
            <person name="Lin M."/>
            <person name="Wu X.Y."/>
            <person name="Wu W.L."/>
            <person name="Chen Y.Y."/>
            <person name="Chang S.B."/>
            <person name="Sakamoto S."/>
            <person name="Ohme-Takagi M."/>
            <person name="Yagi M."/>
            <person name="Zeng S.J."/>
            <person name="Shen C.Y."/>
            <person name="Yeh C.M."/>
            <person name="Luo Y.B."/>
            <person name="Tsai W.C."/>
            <person name="Van de Peer Y."/>
            <person name="Liu Z.J."/>
        </authorList>
    </citation>
    <scope>NUCLEOTIDE SEQUENCE [LARGE SCALE GENOMIC DNA]</scope>
    <source>
        <tissue evidence="10">The whole plant</tissue>
    </source>
</reference>
<evidence type="ECO:0000313" key="11">
    <source>
        <dbReference type="Proteomes" id="UP000233837"/>
    </source>
</evidence>
<dbReference type="InterPro" id="IPR006459">
    <property type="entry name" value="CASP/CASPL"/>
</dbReference>
<evidence type="ECO:0000313" key="10">
    <source>
        <dbReference type="EMBL" id="PKU87091.1"/>
    </source>
</evidence>
<feature type="transmembrane region" description="Helical" evidence="8">
    <location>
        <begin position="491"/>
        <end position="513"/>
    </location>
</feature>
<gene>
    <name evidence="10" type="ORF">MA16_Dca006499</name>
</gene>
<dbReference type="EMBL" id="KZ501893">
    <property type="protein sequence ID" value="PKU87091.1"/>
    <property type="molecule type" value="Genomic_DNA"/>
</dbReference>
<evidence type="ECO:0000256" key="8">
    <source>
        <dbReference type="SAM" id="Phobius"/>
    </source>
</evidence>
<feature type="transmembrane region" description="Helical" evidence="8">
    <location>
        <begin position="615"/>
        <end position="641"/>
    </location>
</feature>
<evidence type="ECO:0000256" key="3">
    <source>
        <dbReference type="ARBA" id="ARBA00011489"/>
    </source>
</evidence>
<comment type="similarity">
    <text evidence="2">Belongs to the Casparian strip membrane proteins (CASP) family.</text>
</comment>
<evidence type="ECO:0000256" key="5">
    <source>
        <dbReference type="ARBA" id="ARBA00022692"/>
    </source>
</evidence>
<name>A0A2I0XGQ3_9ASPA</name>
<dbReference type="Pfam" id="PF04535">
    <property type="entry name" value="CASP_dom"/>
    <property type="match status" value="5"/>
</dbReference>
<accession>A0A2I0XGQ3</accession>
<dbReference type="NCBIfam" id="TIGR01569">
    <property type="entry name" value="A_tha_TIGR01569"/>
    <property type="match status" value="5"/>
</dbReference>
<dbReference type="Proteomes" id="UP000233837">
    <property type="component" value="Unassembled WGS sequence"/>
</dbReference>
<feature type="transmembrane region" description="Helical" evidence="8">
    <location>
        <begin position="525"/>
        <end position="547"/>
    </location>
</feature>
<evidence type="ECO:0000259" key="9">
    <source>
        <dbReference type="Pfam" id="PF04535"/>
    </source>
</evidence>